<accession>A0AAV5I8Z7</accession>
<dbReference type="Proteomes" id="UP001054252">
    <property type="component" value="Unassembled WGS sequence"/>
</dbReference>
<comment type="caution">
    <text evidence="1">The sequence shown here is derived from an EMBL/GenBank/DDBJ whole genome shotgun (WGS) entry which is preliminary data.</text>
</comment>
<name>A0AAV5I8Z7_9ROSI</name>
<gene>
    <name evidence="1" type="ORF">SLEP1_g7652</name>
</gene>
<dbReference type="AlphaFoldDB" id="A0AAV5I8Z7"/>
<dbReference type="EMBL" id="BPVZ01000007">
    <property type="protein sequence ID" value="GKU94124.1"/>
    <property type="molecule type" value="Genomic_DNA"/>
</dbReference>
<organism evidence="1 2">
    <name type="scientific">Rubroshorea leprosula</name>
    <dbReference type="NCBI Taxonomy" id="152421"/>
    <lineage>
        <taxon>Eukaryota</taxon>
        <taxon>Viridiplantae</taxon>
        <taxon>Streptophyta</taxon>
        <taxon>Embryophyta</taxon>
        <taxon>Tracheophyta</taxon>
        <taxon>Spermatophyta</taxon>
        <taxon>Magnoliopsida</taxon>
        <taxon>eudicotyledons</taxon>
        <taxon>Gunneridae</taxon>
        <taxon>Pentapetalae</taxon>
        <taxon>rosids</taxon>
        <taxon>malvids</taxon>
        <taxon>Malvales</taxon>
        <taxon>Dipterocarpaceae</taxon>
        <taxon>Rubroshorea</taxon>
    </lineage>
</organism>
<sequence>MQVKKALKFFKADLQGWLCFNAVNEQVPTFVPLE</sequence>
<evidence type="ECO:0000313" key="2">
    <source>
        <dbReference type="Proteomes" id="UP001054252"/>
    </source>
</evidence>
<proteinExistence type="predicted"/>
<evidence type="ECO:0000313" key="1">
    <source>
        <dbReference type="EMBL" id="GKU94124.1"/>
    </source>
</evidence>
<reference evidence="1 2" key="1">
    <citation type="journal article" date="2021" name="Commun. Biol.">
        <title>The genome of Shorea leprosula (Dipterocarpaceae) highlights the ecological relevance of drought in aseasonal tropical rainforests.</title>
        <authorList>
            <person name="Ng K.K.S."/>
            <person name="Kobayashi M.J."/>
            <person name="Fawcett J.A."/>
            <person name="Hatakeyama M."/>
            <person name="Paape T."/>
            <person name="Ng C.H."/>
            <person name="Ang C.C."/>
            <person name="Tnah L.H."/>
            <person name="Lee C.T."/>
            <person name="Nishiyama T."/>
            <person name="Sese J."/>
            <person name="O'Brien M.J."/>
            <person name="Copetti D."/>
            <person name="Mohd Noor M.I."/>
            <person name="Ong R.C."/>
            <person name="Putra M."/>
            <person name="Sireger I.Z."/>
            <person name="Indrioko S."/>
            <person name="Kosugi Y."/>
            <person name="Izuno A."/>
            <person name="Isagi Y."/>
            <person name="Lee S.L."/>
            <person name="Shimizu K.K."/>
        </authorList>
    </citation>
    <scope>NUCLEOTIDE SEQUENCE [LARGE SCALE GENOMIC DNA]</scope>
    <source>
        <strain evidence="1">214</strain>
    </source>
</reference>
<keyword evidence="2" id="KW-1185">Reference proteome</keyword>
<protein>
    <submittedName>
        <fullName evidence="1">Uncharacterized protein</fullName>
    </submittedName>
</protein>